<sequence>MNKQPIALFPLFADRQESILKHLALLVSSLDEHVKADVSQVFHDPERLFGAVMQKGDDRKYAGISLLFPFLIAKYIEPEIDPDTAASVAAAIMCFISALDLLDDIEEEKHTALLDKLGLARVLNISTALLALAQRSILTLPSQSVASEQRVVLLAFMQDAIIKRQVDQDFYLSSKQKLSGDMKYPTENTFKRASR</sequence>
<dbReference type="AlphaFoldDB" id="A0A5J4KIE8"/>
<reference evidence="1 2" key="1">
    <citation type="submission" date="2019-10" db="EMBL/GenBank/DDBJ databases">
        <title>Dictyobacter vulcani sp. nov., within the class Ktedonobacteria, isolated from soil of volcanic Mt. Zao.</title>
        <authorList>
            <person name="Zheng Y."/>
            <person name="Wang C.M."/>
            <person name="Sakai Y."/>
            <person name="Abe K."/>
            <person name="Yokota A."/>
            <person name="Yabe S."/>
        </authorList>
    </citation>
    <scope>NUCLEOTIDE SEQUENCE [LARGE SCALE GENOMIC DNA]</scope>
    <source>
        <strain evidence="1 2">W12</strain>
    </source>
</reference>
<dbReference type="EMBL" id="BKZW01000001">
    <property type="protein sequence ID" value="GER85949.1"/>
    <property type="molecule type" value="Genomic_DNA"/>
</dbReference>
<evidence type="ECO:0008006" key="3">
    <source>
        <dbReference type="Google" id="ProtNLM"/>
    </source>
</evidence>
<evidence type="ECO:0000313" key="1">
    <source>
        <dbReference type="EMBL" id="GER85949.1"/>
    </source>
</evidence>
<comment type="caution">
    <text evidence="1">The sequence shown here is derived from an EMBL/GenBank/DDBJ whole genome shotgun (WGS) entry which is preliminary data.</text>
</comment>
<gene>
    <name evidence="1" type="ORF">KDW_01110</name>
</gene>
<evidence type="ECO:0000313" key="2">
    <source>
        <dbReference type="Proteomes" id="UP000326912"/>
    </source>
</evidence>
<keyword evidence="2" id="KW-1185">Reference proteome</keyword>
<name>A0A5J4KIE8_9CHLR</name>
<dbReference type="RefSeq" id="WP_151754160.1">
    <property type="nucleotide sequence ID" value="NZ_BKZW01000001.1"/>
</dbReference>
<dbReference type="Proteomes" id="UP000326912">
    <property type="component" value="Unassembled WGS sequence"/>
</dbReference>
<organism evidence="1 2">
    <name type="scientific">Dictyobacter vulcani</name>
    <dbReference type="NCBI Taxonomy" id="2607529"/>
    <lineage>
        <taxon>Bacteria</taxon>
        <taxon>Bacillati</taxon>
        <taxon>Chloroflexota</taxon>
        <taxon>Ktedonobacteria</taxon>
        <taxon>Ktedonobacterales</taxon>
        <taxon>Dictyobacteraceae</taxon>
        <taxon>Dictyobacter</taxon>
    </lineage>
</organism>
<proteinExistence type="predicted"/>
<protein>
    <recommendedName>
        <fullName evidence="3">Polyprenyl synthetase</fullName>
    </recommendedName>
</protein>
<accession>A0A5J4KIE8</accession>